<reference evidence="1 2" key="1">
    <citation type="submission" date="2019-07" db="EMBL/GenBank/DDBJ databases">
        <authorList>
            <person name="Park Y.J."/>
            <person name="Jeong S.E."/>
            <person name="Jung H.S."/>
        </authorList>
    </citation>
    <scope>NUCLEOTIDE SEQUENCE [LARGE SCALE GENOMIC DNA]</scope>
    <source>
        <strain evidence="2">P16(2019)</strain>
    </source>
</reference>
<dbReference type="OrthoDB" id="2080342at2"/>
<protein>
    <submittedName>
        <fullName evidence="1">Uncharacterized protein</fullName>
    </submittedName>
</protein>
<sequence>MIKPKVLVLGTFHMHEGLDSISQKTDSGHSLLPEAESEIALLVERMAAFKPNKVSVEVEVKRQVEIDKAYQQYLHNDDWKLPINEIHQIGFRLARAMELEKVYASIGWISFQSRNRSVMY</sequence>
<organism evidence="1 2">
    <name type="scientific">Alkalicoccobacillus porphyridii</name>
    <dbReference type="NCBI Taxonomy" id="2597270"/>
    <lineage>
        <taxon>Bacteria</taxon>
        <taxon>Bacillati</taxon>
        <taxon>Bacillota</taxon>
        <taxon>Bacilli</taxon>
        <taxon>Bacillales</taxon>
        <taxon>Bacillaceae</taxon>
        <taxon>Alkalicoccobacillus</taxon>
    </lineage>
</organism>
<dbReference type="AlphaFoldDB" id="A0A554A3G2"/>
<gene>
    <name evidence="1" type="ORF">FN960_01390</name>
</gene>
<dbReference type="EMBL" id="VLXZ01000001">
    <property type="protein sequence ID" value="TSB48234.1"/>
    <property type="molecule type" value="Genomic_DNA"/>
</dbReference>
<proteinExistence type="predicted"/>
<dbReference type="Proteomes" id="UP000318521">
    <property type="component" value="Unassembled WGS sequence"/>
</dbReference>
<dbReference type="InterPro" id="IPR043749">
    <property type="entry name" value="DUF5694"/>
</dbReference>
<keyword evidence="2" id="KW-1185">Reference proteome</keyword>
<accession>A0A554A3G2</accession>
<dbReference type="Pfam" id="PF18950">
    <property type="entry name" value="DUF5694"/>
    <property type="match status" value="1"/>
</dbReference>
<evidence type="ECO:0000313" key="2">
    <source>
        <dbReference type="Proteomes" id="UP000318521"/>
    </source>
</evidence>
<evidence type="ECO:0000313" key="1">
    <source>
        <dbReference type="EMBL" id="TSB48234.1"/>
    </source>
</evidence>
<name>A0A554A3G2_9BACI</name>
<comment type="caution">
    <text evidence="1">The sequence shown here is derived from an EMBL/GenBank/DDBJ whole genome shotgun (WGS) entry which is preliminary data.</text>
</comment>